<dbReference type="Proteomes" id="UP000031307">
    <property type="component" value="Unassembled WGS sequence"/>
</dbReference>
<dbReference type="Pfam" id="PF00903">
    <property type="entry name" value="Glyoxalase"/>
    <property type="match status" value="1"/>
</dbReference>
<dbReference type="InterPro" id="IPR050383">
    <property type="entry name" value="GlyoxalaseI/FosfomycinResist"/>
</dbReference>
<reference evidence="3 4" key="1">
    <citation type="journal article" date="2014" name="Mol. Biol. Evol.">
        <title>Massive expansion of Ubiquitination-related gene families within the Chlamydiae.</title>
        <authorList>
            <person name="Domman D."/>
            <person name="Collingro A."/>
            <person name="Lagkouvardos I."/>
            <person name="Gehre L."/>
            <person name="Weinmaier T."/>
            <person name="Rattei T."/>
            <person name="Subtil A."/>
            <person name="Horn M."/>
        </authorList>
    </citation>
    <scope>NUCLEOTIDE SEQUENCE [LARGE SCALE GENOMIC DNA]</scope>
    <source>
        <strain evidence="3 4">OEW1</strain>
    </source>
</reference>
<accession>A0A0C1EN18</accession>
<dbReference type="InterPro" id="IPR018146">
    <property type="entry name" value="Glyoxalase_1_CS"/>
</dbReference>
<dbReference type="InterPro" id="IPR004360">
    <property type="entry name" value="Glyas_Fos-R_dOase_dom"/>
</dbReference>
<gene>
    <name evidence="3" type="primary">gloD5</name>
    <name evidence="3" type="ORF">DB43_FT00040</name>
</gene>
<protein>
    <submittedName>
        <fullName evidence="3">Glyoxalase domain-containing protein 5</fullName>
    </submittedName>
</protein>
<evidence type="ECO:0000256" key="1">
    <source>
        <dbReference type="ARBA" id="ARBA00022723"/>
    </source>
</evidence>
<evidence type="ECO:0000259" key="2">
    <source>
        <dbReference type="PROSITE" id="PS51819"/>
    </source>
</evidence>
<dbReference type="PROSITE" id="PS00934">
    <property type="entry name" value="GLYOXALASE_I_1"/>
    <property type="match status" value="1"/>
</dbReference>
<organism evidence="3 4">
    <name type="scientific">Parachlamydia acanthamoebae</name>
    <dbReference type="NCBI Taxonomy" id="83552"/>
    <lineage>
        <taxon>Bacteria</taxon>
        <taxon>Pseudomonadati</taxon>
        <taxon>Chlamydiota</taxon>
        <taxon>Chlamydiia</taxon>
        <taxon>Parachlamydiales</taxon>
        <taxon>Parachlamydiaceae</taxon>
        <taxon>Parachlamydia</taxon>
    </lineage>
</organism>
<proteinExistence type="predicted"/>
<dbReference type="AlphaFoldDB" id="A0A0C1EN18"/>
<dbReference type="GO" id="GO:0004462">
    <property type="term" value="F:lactoylglutathione lyase activity"/>
    <property type="evidence" value="ECO:0007669"/>
    <property type="project" value="InterPro"/>
</dbReference>
<name>A0A0C1EN18_9BACT</name>
<sequence length="157" mass="17779">MDKIIFKKNYFWINIQGACNDSPLFSKDLIMDYVGIDHVVLTVKSIEASLHFYCAILGMQEVTFGNNRKAILCGAQKFNLHEMGKEFEPKAAHPIPGSLDICLIVKTPLVDIIEHLQKHHIKIIEGPVERTGARGKILSVYIRDPDLNLVEMSNYLN</sequence>
<dbReference type="PATRIC" id="fig|83552.4.peg.1064"/>
<dbReference type="PANTHER" id="PTHR21366">
    <property type="entry name" value="GLYOXALASE FAMILY PROTEIN"/>
    <property type="match status" value="1"/>
</dbReference>
<dbReference type="SUPFAM" id="SSF54593">
    <property type="entry name" value="Glyoxalase/Bleomycin resistance protein/Dihydroxybiphenyl dioxygenase"/>
    <property type="match status" value="1"/>
</dbReference>
<dbReference type="PROSITE" id="PS51819">
    <property type="entry name" value="VOC"/>
    <property type="match status" value="1"/>
</dbReference>
<dbReference type="InterPro" id="IPR029068">
    <property type="entry name" value="Glyas_Bleomycin-R_OHBP_Dase"/>
</dbReference>
<dbReference type="Gene3D" id="3.10.180.10">
    <property type="entry name" value="2,3-Dihydroxybiphenyl 1,2-Dioxygenase, domain 1"/>
    <property type="match status" value="1"/>
</dbReference>
<dbReference type="GO" id="GO:0046872">
    <property type="term" value="F:metal ion binding"/>
    <property type="evidence" value="ECO:0007669"/>
    <property type="project" value="UniProtKB-KW"/>
</dbReference>
<keyword evidence="1" id="KW-0479">Metal-binding</keyword>
<evidence type="ECO:0000313" key="4">
    <source>
        <dbReference type="Proteomes" id="UP000031307"/>
    </source>
</evidence>
<dbReference type="InterPro" id="IPR037523">
    <property type="entry name" value="VOC_core"/>
</dbReference>
<feature type="domain" description="VOC" evidence="2">
    <location>
        <begin position="35"/>
        <end position="155"/>
    </location>
</feature>
<comment type="caution">
    <text evidence="3">The sequence shown here is derived from an EMBL/GenBank/DDBJ whole genome shotgun (WGS) entry which is preliminary data.</text>
</comment>
<dbReference type="CDD" id="cd07253">
    <property type="entry name" value="GLOD5"/>
    <property type="match status" value="1"/>
</dbReference>
<dbReference type="EMBL" id="JSAM01000063">
    <property type="protein sequence ID" value="KIA77754.1"/>
    <property type="molecule type" value="Genomic_DNA"/>
</dbReference>
<evidence type="ECO:0000313" key="3">
    <source>
        <dbReference type="EMBL" id="KIA77754.1"/>
    </source>
</evidence>
<dbReference type="PANTHER" id="PTHR21366:SF14">
    <property type="entry name" value="GLYOXALASE DOMAIN-CONTAINING PROTEIN 5"/>
    <property type="match status" value="1"/>
</dbReference>